<accession>A0A1M5CKH3</accession>
<evidence type="ECO:0000256" key="1">
    <source>
        <dbReference type="ARBA" id="ARBA00008520"/>
    </source>
</evidence>
<name>A0A1M5CKH3_9ACTN</name>
<dbReference type="SUPFAM" id="SSF53850">
    <property type="entry name" value="Periplasmic binding protein-like II"/>
    <property type="match status" value="1"/>
</dbReference>
<dbReference type="InterPro" id="IPR006311">
    <property type="entry name" value="TAT_signal"/>
</dbReference>
<feature type="chain" id="PRO_5038662753" evidence="4">
    <location>
        <begin position="30"/>
        <end position="453"/>
    </location>
</feature>
<dbReference type="GO" id="GO:0015768">
    <property type="term" value="P:maltose transport"/>
    <property type="evidence" value="ECO:0007669"/>
    <property type="project" value="TreeGrafter"/>
</dbReference>
<evidence type="ECO:0000256" key="4">
    <source>
        <dbReference type="SAM" id="SignalP"/>
    </source>
</evidence>
<dbReference type="CDD" id="cd13585">
    <property type="entry name" value="PBP2_TMBP_like"/>
    <property type="match status" value="1"/>
</dbReference>
<comment type="similarity">
    <text evidence="1">Belongs to the bacterial solute-binding protein 1 family.</text>
</comment>
<dbReference type="GO" id="GO:0042956">
    <property type="term" value="P:maltodextrin transmembrane transport"/>
    <property type="evidence" value="ECO:0007669"/>
    <property type="project" value="TreeGrafter"/>
</dbReference>
<gene>
    <name evidence="5" type="ORF">SAMN05443575_0274</name>
</gene>
<dbReference type="STRING" id="1206085.SAMN05443575_0274"/>
<dbReference type="PANTHER" id="PTHR30061">
    <property type="entry name" value="MALTOSE-BINDING PERIPLASMIC PROTEIN"/>
    <property type="match status" value="1"/>
</dbReference>
<feature type="signal peptide" evidence="4">
    <location>
        <begin position="1"/>
        <end position="29"/>
    </location>
</feature>
<dbReference type="Proteomes" id="UP000186132">
    <property type="component" value="Unassembled WGS sequence"/>
</dbReference>
<keyword evidence="2" id="KW-0813">Transport</keyword>
<dbReference type="EMBL" id="FQVU01000001">
    <property type="protein sequence ID" value="SHF55201.1"/>
    <property type="molecule type" value="Genomic_DNA"/>
</dbReference>
<protein>
    <submittedName>
        <fullName evidence="5">Multiple sugar transport system substrate-binding protein</fullName>
    </submittedName>
</protein>
<keyword evidence="5" id="KW-0762">Sugar transport</keyword>
<organism evidence="5 6">
    <name type="scientific">Jatrophihabitans endophyticus</name>
    <dbReference type="NCBI Taxonomy" id="1206085"/>
    <lineage>
        <taxon>Bacteria</taxon>
        <taxon>Bacillati</taxon>
        <taxon>Actinomycetota</taxon>
        <taxon>Actinomycetes</taxon>
        <taxon>Jatrophihabitantales</taxon>
        <taxon>Jatrophihabitantaceae</taxon>
        <taxon>Jatrophihabitans</taxon>
    </lineage>
</organism>
<dbReference type="InterPro" id="IPR006059">
    <property type="entry name" value="SBP"/>
</dbReference>
<reference evidence="5 6" key="1">
    <citation type="submission" date="2016-11" db="EMBL/GenBank/DDBJ databases">
        <authorList>
            <person name="Jaros S."/>
            <person name="Januszkiewicz K."/>
            <person name="Wedrychowicz H."/>
        </authorList>
    </citation>
    <scope>NUCLEOTIDE SEQUENCE [LARGE SCALE GENOMIC DNA]</scope>
    <source>
        <strain evidence="5 6">DSM 45627</strain>
    </source>
</reference>
<sequence length="453" mass="48193">MTVTRRHFLSGALGSAALLGLGACSSVHSGSDDTASAAAKPKSGSNGAKATLGKVSGTLTFAFWGGSTGETAGFTYAKQKFEAANPGATIKLKIAPYDSFFSGIDRGIQSGNAPDIFRVDYTTIGKYSKAGALLDVSPYFSDAEIAEFLPALWKAITYDGTPYGIPHQTDTTCVVYSKKAFADAGITSVPDSLQSAWTWDEFSAVCTKLRSSLPANKFPFAYDWTQAGAFRWLSWLYQAGGTLLSPDLGKCALPSSAGTKALDFTKSFFDKKWVPANNTIKTSVYSDNFFLNQTVPMTFVGDFLVPELAAPKTGYKGGDWGATYMPRDTGAASDLGGNAIVALKTTKNPDLAGAFLRFLASEEIMKYFCEQAVELPTLKSLADSSLQYAYRPDVVKVCAEQATTITDTVVKESTISSFATINTVLQDQLEQAFHGQSTAATLGGIATKVDQAL</sequence>
<dbReference type="PANTHER" id="PTHR30061:SF50">
    <property type="entry name" value="MALTOSE_MALTODEXTRIN-BINDING PERIPLASMIC PROTEIN"/>
    <property type="match status" value="1"/>
</dbReference>
<dbReference type="AlphaFoldDB" id="A0A1M5CKH3"/>
<dbReference type="PROSITE" id="PS51257">
    <property type="entry name" value="PROKAR_LIPOPROTEIN"/>
    <property type="match status" value="1"/>
</dbReference>
<proteinExistence type="inferred from homology"/>
<dbReference type="Pfam" id="PF01547">
    <property type="entry name" value="SBP_bac_1"/>
    <property type="match status" value="1"/>
</dbReference>
<keyword evidence="3 4" id="KW-0732">Signal</keyword>
<dbReference type="GO" id="GO:1901982">
    <property type="term" value="F:maltose binding"/>
    <property type="evidence" value="ECO:0007669"/>
    <property type="project" value="TreeGrafter"/>
</dbReference>
<dbReference type="OrthoDB" id="1650177at2"/>
<keyword evidence="6" id="KW-1185">Reference proteome</keyword>
<dbReference type="Gene3D" id="3.40.190.10">
    <property type="entry name" value="Periplasmic binding protein-like II"/>
    <property type="match status" value="1"/>
</dbReference>
<evidence type="ECO:0000256" key="2">
    <source>
        <dbReference type="ARBA" id="ARBA00022448"/>
    </source>
</evidence>
<evidence type="ECO:0000313" key="5">
    <source>
        <dbReference type="EMBL" id="SHF55201.1"/>
    </source>
</evidence>
<dbReference type="PROSITE" id="PS51318">
    <property type="entry name" value="TAT"/>
    <property type="match status" value="1"/>
</dbReference>
<dbReference type="GO" id="GO:0055052">
    <property type="term" value="C:ATP-binding cassette (ABC) transporter complex, substrate-binding subunit-containing"/>
    <property type="evidence" value="ECO:0007669"/>
    <property type="project" value="TreeGrafter"/>
</dbReference>
<dbReference type="RefSeq" id="WP_073384978.1">
    <property type="nucleotide sequence ID" value="NZ_FQVU01000001.1"/>
</dbReference>
<evidence type="ECO:0000313" key="6">
    <source>
        <dbReference type="Proteomes" id="UP000186132"/>
    </source>
</evidence>
<evidence type="ECO:0000256" key="3">
    <source>
        <dbReference type="ARBA" id="ARBA00022729"/>
    </source>
</evidence>